<evidence type="ECO:0000313" key="2">
    <source>
        <dbReference type="EMBL" id="KAL3283983.1"/>
    </source>
</evidence>
<proteinExistence type="predicted"/>
<keyword evidence="3" id="KW-1185">Reference proteome</keyword>
<organism evidence="2 3">
    <name type="scientific">Cryptolaemus montrouzieri</name>
    <dbReference type="NCBI Taxonomy" id="559131"/>
    <lineage>
        <taxon>Eukaryota</taxon>
        <taxon>Metazoa</taxon>
        <taxon>Ecdysozoa</taxon>
        <taxon>Arthropoda</taxon>
        <taxon>Hexapoda</taxon>
        <taxon>Insecta</taxon>
        <taxon>Pterygota</taxon>
        <taxon>Neoptera</taxon>
        <taxon>Endopterygota</taxon>
        <taxon>Coleoptera</taxon>
        <taxon>Polyphaga</taxon>
        <taxon>Cucujiformia</taxon>
        <taxon>Coccinelloidea</taxon>
        <taxon>Coccinellidae</taxon>
        <taxon>Scymninae</taxon>
        <taxon>Scymnini</taxon>
        <taxon>Cryptolaemus</taxon>
    </lineage>
</organism>
<dbReference type="EMBL" id="JABFTP020000165">
    <property type="protein sequence ID" value="KAL3283983.1"/>
    <property type="molecule type" value="Genomic_DNA"/>
</dbReference>
<gene>
    <name evidence="2" type="ORF">HHI36_018153</name>
</gene>
<keyword evidence="1" id="KW-0175">Coiled coil</keyword>
<dbReference type="Proteomes" id="UP001516400">
    <property type="component" value="Unassembled WGS sequence"/>
</dbReference>
<comment type="caution">
    <text evidence="2">The sequence shown here is derived from an EMBL/GenBank/DDBJ whole genome shotgun (WGS) entry which is preliminary data.</text>
</comment>
<reference evidence="2 3" key="1">
    <citation type="journal article" date="2021" name="BMC Biol.">
        <title>Horizontally acquired antibacterial genes associated with adaptive radiation of ladybird beetles.</title>
        <authorList>
            <person name="Li H.S."/>
            <person name="Tang X.F."/>
            <person name="Huang Y.H."/>
            <person name="Xu Z.Y."/>
            <person name="Chen M.L."/>
            <person name="Du X.Y."/>
            <person name="Qiu B.Y."/>
            <person name="Chen P.T."/>
            <person name="Zhang W."/>
            <person name="Slipinski A."/>
            <person name="Escalona H.E."/>
            <person name="Waterhouse R.M."/>
            <person name="Zwick A."/>
            <person name="Pang H."/>
        </authorList>
    </citation>
    <scope>NUCLEOTIDE SEQUENCE [LARGE SCALE GENOMIC DNA]</scope>
    <source>
        <strain evidence="2">SYSU2018</strain>
    </source>
</reference>
<dbReference type="AlphaFoldDB" id="A0ABD2NZD3"/>
<name>A0ABD2NZD3_9CUCU</name>
<accession>A0ABD2NZD3</accession>
<sequence>MEKLTKLDTIAEDIASIKKSQKSLAEQVKKYTEKLELQFTQLKNQKEQILACQEDMEVLRTNQDIITNEVQMLKSKLGTMHERIVSAGVDVSNVSRGSSIDAREIMERVRKIY</sequence>
<evidence type="ECO:0000256" key="1">
    <source>
        <dbReference type="SAM" id="Coils"/>
    </source>
</evidence>
<feature type="coiled-coil region" evidence="1">
    <location>
        <begin position="25"/>
        <end position="62"/>
    </location>
</feature>
<evidence type="ECO:0000313" key="3">
    <source>
        <dbReference type="Proteomes" id="UP001516400"/>
    </source>
</evidence>
<protein>
    <submittedName>
        <fullName evidence="2">Uncharacterized protein</fullName>
    </submittedName>
</protein>